<keyword evidence="6" id="KW-0312">Gluconeogenesis</keyword>
<evidence type="ECO:0000256" key="3">
    <source>
        <dbReference type="ARBA" id="ARBA00004742"/>
    </source>
</evidence>
<evidence type="ECO:0000256" key="9">
    <source>
        <dbReference type="ARBA" id="ARBA00023239"/>
    </source>
</evidence>
<dbReference type="EC" id="4.3.1.17" evidence="5"/>
<feature type="domain" description="Tryptophan synthase beta chain-like PALP" evidence="11">
    <location>
        <begin position="33"/>
        <end position="320"/>
    </location>
</feature>
<proteinExistence type="inferred from homology"/>
<dbReference type="InterPro" id="IPR000634">
    <property type="entry name" value="Ser/Thr_deHydtase_PyrdxlP-BS"/>
</dbReference>
<dbReference type="GO" id="GO:0009097">
    <property type="term" value="P:isoleucine biosynthetic process"/>
    <property type="evidence" value="ECO:0007669"/>
    <property type="project" value="TreeGrafter"/>
</dbReference>
<reference evidence="12 13" key="1">
    <citation type="journal article" date="2024" name="Science">
        <title>Giant polyketide synthase enzymes in the biosynthesis of giant marine polyether toxins.</title>
        <authorList>
            <person name="Fallon T.R."/>
            <person name="Shende V.V."/>
            <person name="Wierzbicki I.H."/>
            <person name="Pendleton A.L."/>
            <person name="Watervoot N.F."/>
            <person name="Auber R.P."/>
            <person name="Gonzalez D.J."/>
            <person name="Wisecaver J.H."/>
            <person name="Moore B.S."/>
        </authorList>
    </citation>
    <scope>NUCLEOTIDE SEQUENCE [LARGE SCALE GENOMIC DNA]</scope>
    <source>
        <strain evidence="12 13">12B1</strain>
    </source>
</reference>
<evidence type="ECO:0000259" key="11">
    <source>
        <dbReference type="Pfam" id="PF00291"/>
    </source>
</evidence>
<dbReference type="Pfam" id="PF00291">
    <property type="entry name" value="PALP"/>
    <property type="match status" value="1"/>
</dbReference>
<evidence type="ECO:0000256" key="7">
    <source>
        <dbReference type="ARBA" id="ARBA00022490"/>
    </source>
</evidence>
<keyword evidence="8" id="KW-0663">Pyridoxal phosphate</keyword>
<gene>
    <name evidence="12" type="ORF">AB1Y20_019700</name>
</gene>
<protein>
    <recommendedName>
        <fullName evidence="5">L-serine ammonia-lyase</fullName>
        <ecNumber evidence="5">4.3.1.17</ecNumber>
    </recommendedName>
</protein>
<dbReference type="GO" id="GO:0006567">
    <property type="term" value="P:L-threonine catabolic process"/>
    <property type="evidence" value="ECO:0007669"/>
    <property type="project" value="TreeGrafter"/>
</dbReference>
<dbReference type="PROSITE" id="PS00165">
    <property type="entry name" value="DEHYDRATASE_SER_THR"/>
    <property type="match status" value="1"/>
</dbReference>
<comment type="subcellular location">
    <subcellularLocation>
        <location evidence="2">Cytoplasm</location>
    </subcellularLocation>
</comment>
<comment type="caution">
    <text evidence="12">The sequence shown here is derived from an EMBL/GenBank/DDBJ whole genome shotgun (WGS) entry which is preliminary data.</text>
</comment>
<dbReference type="FunFam" id="3.40.50.1100:FF:000040">
    <property type="entry name" value="L-serine dehydratase, putative"/>
    <property type="match status" value="1"/>
</dbReference>
<sequence>MPSLHRFAATLASSTRIASSIKAVQMPANMVCSTPVLESIPLSKAVGTKVLLKMETNQPSGSFKDRGMAYLCAQLKHSGVNSLICSSGGNAGHAVAAMGRALDMRVRVVVPRTTKPIMLDKIRAQGAEVTVHGANWNEADELARSMVAADADAEYIPPYEHPLLWEGHSSLVDELALAGIKPGAVVASVGGGGLLCGVILGLQRHGWNDVGVVAAETLGANCLASAVAAGEPVRLDSITSIATSLGALQCSPTAFRLSQEHPTVCATVTDAQAVSACALLMNEHRVLVEPACGAAVAAVLDETQRARLSELESVLVVVCGGSGVDFSIMEQWKADGLWK</sequence>
<evidence type="ECO:0000256" key="8">
    <source>
        <dbReference type="ARBA" id="ARBA00022898"/>
    </source>
</evidence>
<dbReference type="GO" id="GO:0006094">
    <property type="term" value="P:gluconeogenesis"/>
    <property type="evidence" value="ECO:0007669"/>
    <property type="project" value="UniProtKB-KW"/>
</dbReference>
<comment type="cofactor">
    <cofactor evidence="1">
        <name>pyridoxal 5'-phosphate</name>
        <dbReference type="ChEBI" id="CHEBI:597326"/>
    </cofactor>
</comment>
<organism evidence="12 13">
    <name type="scientific">Prymnesium parvum</name>
    <name type="common">Toxic golden alga</name>
    <dbReference type="NCBI Taxonomy" id="97485"/>
    <lineage>
        <taxon>Eukaryota</taxon>
        <taxon>Haptista</taxon>
        <taxon>Haptophyta</taxon>
        <taxon>Prymnesiophyceae</taxon>
        <taxon>Prymnesiales</taxon>
        <taxon>Prymnesiaceae</taxon>
        <taxon>Prymnesium</taxon>
    </lineage>
</organism>
<comment type="similarity">
    <text evidence="4">Belongs to the serine/threonine dehydratase family.</text>
</comment>
<dbReference type="AlphaFoldDB" id="A0AB34JSL8"/>
<accession>A0AB34JSL8</accession>
<evidence type="ECO:0000256" key="6">
    <source>
        <dbReference type="ARBA" id="ARBA00022432"/>
    </source>
</evidence>
<comment type="catalytic activity">
    <reaction evidence="10">
        <text>L-serine = pyruvate + NH4(+)</text>
        <dbReference type="Rhea" id="RHEA:19169"/>
        <dbReference type="ChEBI" id="CHEBI:15361"/>
        <dbReference type="ChEBI" id="CHEBI:28938"/>
        <dbReference type="ChEBI" id="CHEBI:33384"/>
        <dbReference type="EC" id="4.3.1.17"/>
    </reaction>
</comment>
<keyword evidence="13" id="KW-1185">Reference proteome</keyword>
<dbReference type="SUPFAM" id="SSF53686">
    <property type="entry name" value="Tryptophan synthase beta subunit-like PLP-dependent enzymes"/>
    <property type="match status" value="1"/>
</dbReference>
<dbReference type="PANTHER" id="PTHR48078">
    <property type="entry name" value="THREONINE DEHYDRATASE, MITOCHONDRIAL-RELATED"/>
    <property type="match status" value="1"/>
</dbReference>
<evidence type="ECO:0000256" key="10">
    <source>
        <dbReference type="ARBA" id="ARBA00049406"/>
    </source>
</evidence>
<dbReference type="GO" id="GO:0006565">
    <property type="term" value="P:L-serine catabolic process"/>
    <property type="evidence" value="ECO:0007669"/>
    <property type="project" value="TreeGrafter"/>
</dbReference>
<evidence type="ECO:0000313" key="12">
    <source>
        <dbReference type="EMBL" id="KAL1524820.1"/>
    </source>
</evidence>
<dbReference type="Gene3D" id="3.40.50.1100">
    <property type="match status" value="2"/>
</dbReference>
<dbReference type="InterPro" id="IPR050147">
    <property type="entry name" value="Ser/Thr_Dehydratase"/>
</dbReference>
<keyword evidence="9" id="KW-0456">Lyase</keyword>
<dbReference type="GO" id="GO:0003941">
    <property type="term" value="F:L-serine ammonia-lyase activity"/>
    <property type="evidence" value="ECO:0007669"/>
    <property type="project" value="UniProtKB-EC"/>
</dbReference>
<dbReference type="GO" id="GO:0030170">
    <property type="term" value="F:pyridoxal phosphate binding"/>
    <property type="evidence" value="ECO:0007669"/>
    <property type="project" value="InterPro"/>
</dbReference>
<dbReference type="InterPro" id="IPR001926">
    <property type="entry name" value="TrpB-like_PALP"/>
</dbReference>
<evidence type="ECO:0000256" key="4">
    <source>
        <dbReference type="ARBA" id="ARBA00010869"/>
    </source>
</evidence>
<dbReference type="PANTHER" id="PTHR48078:SF2">
    <property type="entry name" value="CATABOLIC L-SERINE_THREONINE DEHYDRATASE"/>
    <property type="match status" value="1"/>
</dbReference>
<name>A0AB34JSL8_PRYPA</name>
<dbReference type="EMBL" id="JBGBPQ010000005">
    <property type="protein sequence ID" value="KAL1524820.1"/>
    <property type="molecule type" value="Genomic_DNA"/>
</dbReference>
<evidence type="ECO:0000313" key="13">
    <source>
        <dbReference type="Proteomes" id="UP001515480"/>
    </source>
</evidence>
<dbReference type="InterPro" id="IPR036052">
    <property type="entry name" value="TrpB-like_PALP_sf"/>
</dbReference>
<evidence type="ECO:0000256" key="5">
    <source>
        <dbReference type="ARBA" id="ARBA00012093"/>
    </source>
</evidence>
<evidence type="ECO:0000256" key="1">
    <source>
        <dbReference type="ARBA" id="ARBA00001933"/>
    </source>
</evidence>
<dbReference type="GO" id="GO:0004794">
    <property type="term" value="F:threonine deaminase activity"/>
    <property type="evidence" value="ECO:0007669"/>
    <property type="project" value="TreeGrafter"/>
</dbReference>
<keyword evidence="7" id="KW-0963">Cytoplasm</keyword>
<dbReference type="GO" id="GO:0005737">
    <property type="term" value="C:cytoplasm"/>
    <property type="evidence" value="ECO:0007669"/>
    <property type="project" value="UniProtKB-SubCell"/>
</dbReference>
<comment type="pathway">
    <text evidence="3">Carbohydrate biosynthesis; gluconeogenesis.</text>
</comment>
<evidence type="ECO:0000256" key="2">
    <source>
        <dbReference type="ARBA" id="ARBA00004496"/>
    </source>
</evidence>
<dbReference type="Proteomes" id="UP001515480">
    <property type="component" value="Unassembled WGS sequence"/>
</dbReference>